<keyword evidence="3 6" id="KW-0479">Metal-binding</keyword>
<keyword evidence="8" id="KW-0732">Signal</keyword>
<dbReference type="PIRSF" id="PIRSF000027">
    <property type="entry name" value="Cytc_c_prime"/>
    <property type="match status" value="1"/>
</dbReference>
<dbReference type="InterPro" id="IPR012127">
    <property type="entry name" value="Cyt_c_prime"/>
</dbReference>
<evidence type="ECO:0000256" key="5">
    <source>
        <dbReference type="ARBA" id="ARBA00023004"/>
    </source>
</evidence>
<name>A0AA42CJE7_9HYPH</name>
<dbReference type="SUPFAM" id="SSF47175">
    <property type="entry name" value="Cytochromes"/>
    <property type="match status" value="1"/>
</dbReference>
<dbReference type="GO" id="GO:0020037">
    <property type="term" value="F:heme binding"/>
    <property type="evidence" value="ECO:0007669"/>
    <property type="project" value="InterPro"/>
</dbReference>
<dbReference type="PROSITE" id="PS51009">
    <property type="entry name" value="CYTCII"/>
    <property type="match status" value="1"/>
</dbReference>
<dbReference type="AlphaFoldDB" id="A0AA42CJE7"/>
<feature type="chain" id="PRO_5041318518" evidence="8">
    <location>
        <begin position="19"/>
        <end position="144"/>
    </location>
</feature>
<gene>
    <name evidence="9" type="ORF">M8523_15175</name>
</gene>
<dbReference type="GO" id="GO:0005506">
    <property type="term" value="F:iron ion binding"/>
    <property type="evidence" value="ECO:0007669"/>
    <property type="project" value="InterPro"/>
</dbReference>
<feature type="binding site" description="covalent" evidence="7">
    <location>
        <position position="136"/>
    </location>
    <ligand>
        <name>heme c</name>
        <dbReference type="ChEBI" id="CHEBI:61717"/>
    </ligand>
</feature>
<evidence type="ECO:0000256" key="6">
    <source>
        <dbReference type="PIRSR" id="PIRSR000027-1"/>
    </source>
</evidence>
<dbReference type="EMBL" id="JAMOIM010000009">
    <property type="protein sequence ID" value="MCW6509364.1"/>
    <property type="molecule type" value="Genomic_DNA"/>
</dbReference>
<dbReference type="InterPro" id="IPR010980">
    <property type="entry name" value="Cyt_c/b562"/>
</dbReference>
<reference evidence="9" key="1">
    <citation type="submission" date="2022-05" db="EMBL/GenBank/DDBJ databases">
        <authorList>
            <person name="Pankratov T."/>
        </authorList>
    </citation>
    <scope>NUCLEOTIDE SEQUENCE</scope>
    <source>
        <strain evidence="9">BP6-180914</strain>
    </source>
</reference>
<organism evidence="9 10">
    <name type="scientific">Lichenifustis flavocetrariae</name>
    <dbReference type="NCBI Taxonomy" id="2949735"/>
    <lineage>
        <taxon>Bacteria</taxon>
        <taxon>Pseudomonadati</taxon>
        <taxon>Pseudomonadota</taxon>
        <taxon>Alphaproteobacteria</taxon>
        <taxon>Hyphomicrobiales</taxon>
        <taxon>Lichenihabitantaceae</taxon>
        <taxon>Lichenifustis</taxon>
    </lineage>
</organism>
<evidence type="ECO:0000256" key="4">
    <source>
        <dbReference type="ARBA" id="ARBA00022982"/>
    </source>
</evidence>
<evidence type="ECO:0000256" key="3">
    <source>
        <dbReference type="ARBA" id="ARBA00022723"/>
    </source>
</evidence>
<dbReference type="Pfam" id="PF01322">
    <property type="entry name" value="Cytochrom_C_2"/>
    <property type="match status" value="1"/>
</dbReference>
<dbReference type="Gene3D" id="1.20.120.10">
    <property type="entry name" value="Cytochrome c/b562"/>
    <property type="match status" value="1"/>
</dbReference>
<evidence type="ECO:0000256" key="1">
    <source>
        <dbReference type="ARBA" id="ARBA00022448"/>
    </source>
</evidence>
<keyword evidence="10" id="KW-1185">Reference proteome</keyword>
<evidence type="ECO:0000256" key="8">
    <source>
        <dbReference type="SAM" id="SignalP"/>
    </source>
</evidence>
<comment type="PTM">
    <text evidence="7">Binds 1 heme group per subunit.</text>
</comment>
<keyword evidence="1" id="KW-0813">Transport</keyword>
<evidence type="ECO:0000256" key="7">
    <source>
        <dbReference type="PIRSR" id="PIRSR000027-2"/>
    </source>
</evidence>
<feature type="binding site" description="axial binding residue" evidence="6">
    <location>
        <position position="137"/>
    </location>
    <ligand>
        <name>heme c</name>
        <dbReference type="ChEBI" id="CHEBI:61717"/>
    </ligand>
    <ligandPart>
        <name>Fe</name>
        <dbReference type="ChEBI" id="CHEBI:18248"/>
    </ligandPart>
</feature>
<keyword evidence="2 7" id="KW-0349">Heme</keyword>
<keyword evidence="4" id="KW-0249">Electron transport</keyword>
<comment type="caution">
    <text evidence="9">The sequence shown here is derived from an EMBL/GenBank/DDBJ whole genome shotgun (WGS) entry which is preliminary data.</text>
</comment>
<dbReference type="GO" id="GO:0042597">
    <property type="term" value="C:periplasmic space"/>
    <property type="evidence" value="ECO:0007669"/>
    <property type="project" value="InterPro"/>
</dbReference>
<feature type="signal peptide" evidence="8">
    <location>
        <begin position="1"/>
        <end position="18"/>
    </location>
</feature>
<sequence length="144" mass="15257">MRNLAAICLLVSLTTVVAAQNLDVIDARQTIYKGFGKATKPIGGMLKGDTPFDAAVVKAALTTYVEGTKKLPALFPDDSKTGHDTEALPGIWAHKEDFNGRLGKLSADSEAALASITDKASFMATMPKVLGQCGACHKEYRAKS</sequence>
<keyword evidence="5 6" id="KW-0408">Iron</keyword>
<dbReference type="RefSeq" id="WP_282585729.1">
    <property type="nucleotide sequence ID" value="NZ_JAMOIM010000009.1"/>
</dbReference>
<evidence type="ECO:0000256" key="2">
    <source>
        <dbReference type="ARBA" id="ARBA00022617"/>
    </source>
</evidence>
<proteinExistence type="predicted"/>
<accession>A0AA42CJE7</accession>
<feature type="binding site" description="covalent" evidence="7">
    <location>
        <position position="133"/>
    </location>
    <ligand>
        <name>heme c</name>
        <dbReference type="ChEBI" id="CHEBI:61717"/>
    </ligand>
</feature>
<evidence type="ECO:0000313" key="10">
    <source>
        <dbReference type="Proteomes" id="UP001165667"/>
    </source>
</evidence>
<evidence type="ECO:0000313" key="9">
    <source>
        <dbReference type="EMBL" id="MCW6509364.1"/>
    </source>
</evidence>
<protein>
    <submittedName>
        <fullName evidence="9">Cytochrome c</fullName>
    </submittedName>
</protein>
<dbReference type="Proteomes" id="UP001165667">
    <property type="component" value="Unassembled WGS sequence"/>
</dbReference>
<dbReference type="InterPro" id="IPR002321">
    <property type="entry name" value="Cyt_c_II"/>
</dbReference>
<dbReference type="GO" id="GO:0022900">
    <property type="term" value="P:electron transport chain"/>
    <property type="evidence" value="ECO:0007669"/>
    <property type="project" value="InterPro"/>
</dbReference>
<dbReference type="GO" id="GO:0009055">
    <property type="term" value="F:electron transfer activity"/>
    <property type="evidence" value="ECO:0007669"/>
    <property type="project" value="InterPro"/>
</dbReference>